<reference evidence="12" key="1">
    <citation type="submission" date="2021-05" db="EMBL/GenBank/DDBJ databases">
        <authorList>
            <person name="Alioto T."/>
            <person name="Alioto T."/>
            <person name="Gomez Garrido J."/>
        </authorList>
    </citation>
    <scope>NUCLEOTIDE SEQUENCE</scope>
</reference>
<organism evidence="12">
    <name type="scientific">Cacopsylla melanoneura</name>
    <dbReference type="NCBI Taxonomy" id="428564"/>
    <lineage>
        <taxon>Eukaryota</taxon>
        <taxon>Metazoa</taxon>
        <taxon>Ecdysozoa</taxon>
        <taxon>Arthropoda</taxon>
        <taxon>Hexapoda</taxon>
        <taxon>Insecta</taxon>
        <taxon>Pterygota</taxon>
        <taxon>Neoptera</taxon>
        <taxon>Paraneoptera</taxon>
        <taxon>Hemiptera</taxon>
        <taxon>Sternorrhyncha</taxon>
        <taxon>Psylloidea</taxon>
        <taxon>Psyllidae</taxon>
        <taxon>Psyllinae</taxon>
        <taxon>Cacopsylla</taxon>
    </lineage>
</organism>
<evidence type="ECO:0000256" key="4">
    <source>
        <dbReference type="ARBA" id="ARBA00022989"/>
    </source>
</evidence>
<comment type="similarity">
    <text evidence="2 9">Belongs to the G-protein coupled receptor 1 family.</text>
</comment>
<evidence type="ECO:0000256" key="7">
    <source>
        <dbReference type="ARBA" id="ARBA00023170"/>
    </source>
</evidence>
<evidence type="ECO:0000256" key="5">
    <source>
        <dbReference type="ARBA" id="ARBA00023040"/>
    </source>
</evidence>
<dbReference type="Gene3D" id="1.20.1070.10">
    <property type="entry name" value="Rhodopsin 7-helix transmembrane proteins"/>
    <property type="match status" value="1"/>
</dbReference>
<dbReference type="InterPro" id="IPR017452">
    <property type="entry name" value="GPCR_Rhodpsn_7TM"/>
</dbReference>
<dbReference type="SUPFAM" id="SSF81321">
    <property type="entry name" value="Family A G protein-coupled receptor-like"/>
    <property type="match status" value="1"/>
</dbReference>
<evidence type="ECO:0000256" key="2">
    <source>
        <dbReference type="ARBA" id="ARBA00010663"/>
    </source>
</evidence>
<dbReference type="PROSITE" id="PS00237">
    <property type="entry name" value="G_PROTEIN_RECEP_F1_1"/>
    <property type="match status" value="1"/>
</dbReference>
<protein>
    <submittedName>
        <fullName evidence="12">Thyrotropin-releasing hormone receptor</fullName>
    </submittedName>
</protein>
<sequence>MNSTASLNDFYFNESTRAGGNASEGAAGINTLWPQQTPRPEMKFIELLQLYYTPLLVGLGSIGNILSVFVFFGTKLRKLSSSYYLSALASSDTGFLVTLFAVWLNMIDIPWFTNDGICQISIYLTYVCSFLSVWFVVAFTIERFIAVRYPLHRPSMCTVARAKVILISLTLLALALYSPYLFISGPQINLDTRQNTTIVYCGLVQKWKDLATLLNHVDFILTLIVPFSLIVVLNTLISRTVWRVARIRRSMINNNNNNNKLGVGGTTSAGSVNHHHQSVRNNLTSHNTQKMFQNSRRNSAGNSSQTKVTKMLLIVSSVFICLNLPSYTMRFMIFINETLQYESEETQNNVVMWQHYCQILFNTNFGINFALYCISGQNFRRSLVALFCKTKRNKRARREMSQTTVLTDYAGGGRYGNSMKRKHTIQTDSLLSIREDMA</sequence>
<keyword evidence="4 10" id="KW-1133">Transmembrane helix</keyword>
<feature type="transmembrane region" description="Helical" evidence="10">
    <location>
        <begin position="123"/>
        <end position="141"/>
    </location>
</feature>
<dbReference type="GO" id="GO:0004930">
    <property type="term" value="F:G protein-coupled receptor activity"/>
    <property type="evidence" value="ECO:0007669"/>
    <property type="project" value="UniProtKB-KW"/>
</dbReference>
<dbReference type="GO" id="GO:0005886">
    <property type="term" value="C:plasma membrane"/>
    <property type="evidence" value="ECO:0007669"/>
    <property type="project" value="TreeGrafter"/>
</dbReference>
<dbReference type="EMBL" id="HBUF01616115">
    <property type="protein sequence ID" value="CAG6779912.1"/>
    <property type="molecule type" value="Transcribed_RNA"/>
</dbReference>
<evidence type="ECO:0000256" key="10">
    <source>
        <dbReference type="SAM" id="Phobius"/>
    </source>
</evidence>
<dbReference type="PRINTS" id="PR00237">
    <property type="entry name" value="GPCRRHODOPSN"/>
</dbReference>
<evidence type="ECO:0000256" key="1">
    <source>
        <dbReference type="ARBA" id="ARBA00004141"/>
    </source>
</evidence>
<dbReference type="AlphaFoldDB" id="A0A8D9BAZ3"/>
<feature type="transmembrane region" description="Helical" evidence="10">
    <location>
        <begin position="312"/>
        <end position="333"/>
    </location>
</feature>
<dbReference type="Pfam" id="PF00001">
    <property type="entry name" value="7tm_1"/>
    <property type="match status" value="1"/>
</dbReference>
<proteinExistence type="inferred from homology"/>
<feature type="transmembrane region" description="Helical" evidence="10">
    <location>
        <begin position="219"/>
        <end position="242"/>
    </location>
</feature>
<evidence type="ECO:0000259" key="11">
    <source>
        <dbReference type="PROSITE" id="PS50262"/>
    </source>
</evidence>
<keyword evidence="8 9" id="KW-0807">Transducer</keyword>
<name>A0A8D9BAZ3_9HEMI</name>
<dbReference type="PROSITE" id="PS50262">
    <property type="entry name" value="G_PROTEIN_RECEP_F1_2"/>
    <property type="match status" value="1"/>
</dbReference>
<keyword evidence="3 9" id="KW-0812">Transmembrane</keyword>
<dbReference type="PANTHER" id="PTHR24243">
    <property type="entry name" value="G-PROTEIN COUPLED RECEPTOR"/>
    <property type="match status" value="1"/>
</dbReference>
<evidence type="ECO:0000313" key="12">
    <source>
        <dbReference type="EMBL" id="CAG6779912.1"/>
    </source>
</evidence>
<dbReference type="CDD" id="cd14978">
    <property type="entry name" value="7tmA_FMRFamide_R-like"/>
    <property type="match status" value="1"/>
</dbReference>
<evidence type="ECO:0000256" key="9">
    <source>
        <dbReference type="RuleBase" id="RU000688"/>
    </source>
</evidence>
<feature type="transmembrane region" description="Helical" evidence="10">
    <location>
        <begin position="50"/>
        <end position="72"/>
    </location>
</feature>
<evidence type="ECO:0000256" key="3">
    <source>
        <dbReference type="ARBA" id="ARBA00022692"/>
    </source>
</evidence>
<feature type="transmembrane region" description="Helical" evidence="10">
    <location>
        <begin position="162"/>
        <end position="183"/>
    </location>
</feature>
<keyword evidence="5 9" id="KW-0297">G-protein coupled receptor</keyword>
<feature type="domain" description="G-protein coupled receptors family 1 profile" evidence="11">
    <location>
        <begin position="63"/>
        <end position="372"/>
    </location>
</feature>
<keyword evidence="7 9" id="KW-0675">Receptor</keyword>
<evidence type="ECO:0000256" key="8">
    <source>
        <dbReference type="ARBA" id="ARBA00023224"/>
    </source>
</evidence>
<feature type="transmembrane region" description="Helical" evidence="10">
    <location>
        <begin position="84"/>
        <end position="103"/>
    </location>
</feature>
<evidence type="ECO:0000256" key="6">
    <source>
        <dbReference type="ARBA" id="ARBA00023136"/>
    </source>
</evidence>
<accession>A0A8D9BAZ3</accession>
<keyword evidence="6 10" id="KW-0472">Membrane</keyword>
<dbReference type="InterPro" id="IPR000276">
    <property type="entry name" value="GPCR_Rhodpsn"/>
</dbReference>
<dbReference type="PANTHER" id="PTHR24243:SF230">
    <property type="entry name" value="G-PROTEIN COUPLED RECEPTORS FAMILY 1 PROFILE DOMAIN-CONTAINING PROTEIN"/>
    <property type="match status" value="1"/>
</dbReference>
<feature type="transmembrane region" description="Helical" evidence="10">
    <location>
        <begin position="353"/>
        <end position="374"/>
    </location>
</feature>
<comment type="subcellular location">
    <subcellularLocation>
        <location evidence="1">Membrane</location>
        <topology evidence="1">Multi-pass membrane protein</topology>
    </subcellularLocation>
</comment>